<dbReference type="EMBL" id="CAJJDN010000014">
    <property type="protein sequence ID" value="CAD8060007.1"/>
    <property type="molecule type" value="Genomic_DNA"/>
</dbReference>
<name>A0A8S1KYM8_9CILI</name>
<gene>
    <name evidence="2" type="ORF">PSON_ATCC_30995.1.T0140029</name>
</gene>
<evidence type="ECO:0000313" key="2">
    <source>
        <dbReference type="EMBL" id="CAD8060007.1"/>
    </source>
</evidence>
<sequence>MNNFQLFDNRLILQQQLLLQQMFIYNQMLVQKQYIASNLYSRTKMQQQQFIQKTTDENESSSPSISKLEETFQVKPIPLKSTKKLEKLTQQKKPKRQDDNKVENKEPSQKKKIFLSMLDIKETQYKKFKIIEIDQEKKAIISSQAEQ</sequence>
<feature type="region of interest" description="Disordered" evidence="1">
    <location>
        <begin position="48"/>
        <end position="108"/>
    </location>
</feature>
<proteinExistence type="predicted"/>
<dbReference type="Proteomes" id="UP000692954">
    <property type="component" value="Unassembled WGS sequence"/>
</dbReference>
<organism evidence="2 3">
    <name type="scientific">Paramecium sonneborni</name>
    <dbReference type="NCBI Taxonomy" id="65129"/>
    <lineage>
        <taxon>Eukaryota</taxon>
        <taxon>Sar</taxon>
        <taxon>Alveolata</taxon>
        <taxon>Ciliophora</taxon>
        <taxon>Intramacronucleata</taxon>
        <taxon>Oligohymenophorea</taxon>
        <taxon>Peniculida</taxon>
        <taxon>Parameciidae</taxon>
        <taxon>Paramecium</taxon>
    </lineage>
</organism>
<comment type="caution">
    <text evidence="2">The sequence shown here is derived from an EMBL/GenBank/DDBJ whole genome shotgun (WGS) entry which is preliminary data.</text>
</comment>
<evidence type="ECO:0000313" key="3">
    <source>
        <dbReference type="Proteomes" id="UP000692954"/>
    </source>
</evidence>
<protein>
    <submittedName>
        <fullName evidence="2">Uncharacterized protein</fullName>
    </submittedName>
</protein>
<feature type="compositionally biased region" description="Basic and acidic residues" evidence="1">
    <location>
        <begin position="96"/>
        <end position="108"/>
    </location>
</feature>
<reference evidence="2" key="1">
    <citation type="submission" date="2021-01" db="EMBL/GenBank/DDBJ databases">
        <authorList>
            <consortium name="Genoscope - CEA"/>
            <person name="William W."/>
        </authorList>
    </citation>
    <scope>NUCLEOTIDE SEQUENCE</scope>
</reference>
<evidence type="ECO:0000256" key="1">
    <source>
        <dbReference type="SAM" id="MobiDB-lite"/>
    </source>
</evidence>
<keyword evidence="3" id="KW-1185">Reference proteome</keyword>
<accession>A0A8S1KYM8</accession>
<dbReference type="AlphaFoldDB" id="A0A8S1KYM8"/>